<dbReference type="RefSeq" id="WP_382273316.1">
    <property type="nucleotide sequence ID" value="NZ_JBHTBU010000005.1"/>
</dbReference>
<dbReference type="Pfam" id="PF12833">
    <property type="entry name" value="HTH_18"/>
    <property type="match status" value="1"/>
</dbReference>
<dbReference type="InterPro" id="IPR037923">
    <property type="entry name" value="HTH-like"/>
</dbReference>
<evidence type="ECO:0000256" key="1">
    <source>
        <dbReference type="ARBA" id="ARBA00023015"/>
    </source>
</evidence>
<evidence type="ECO:0000256" key="2">
    <source>
        <dbReference type="ARBA" id="ARBA00023125"/>
    </source>
</evidence>
<dbReference type="PANTHER" id="PTHR46796">
    <property type="entry name" value="HTH-TYPE TRANSCRIPTIONAL ACTIVATOR RHAS-RELATED"/>
    <property type="match status" value="1"/>
</dbReference>
<keyword evidence="1" id="KW-0805">Transcription regulation</keyword>
<sequence>MHPFFMEKCGWKSVYLLHQGWHNSFVLFSLFSNYRRGIQMSEFSSSPYIVLDHLLAALDIGVTHFTVCDIRDGWGMRLDSCQSASLHYCLEGAGTLTVHGSPPIQLEPHTFVLLPSGIAYRIESASQEPAQLEHRVSLCGASSRESVPTLVVGEGQQGIVTVCGEIRVELVGGSDLFTSLDMPLVARFGGGDGLRDQFVMLLAESARPGIGSRVLTEALLKQCLVLALRRWIELDTLPLPWLAAVRDTRLRRALHAIFEQPAVAYTVDSLAMIAGMSRSAFAAAFQRAFGQSPMSLVKLVRLRRASELLITTALPIAEVAKRVGFSSRSNFSLAFSQLHGVDPSRFRRSFTVTGKRCHVARTVEDSSILQAENSQTK</sequence>
<keyword evidence="7" id="KW-1185">Reference proteome</keyword>
<evidence type="ECO:0000256" key="4">
    <source>
        <dbReference type="ARBA" id="ARBA00023163"/>
    </source>
</evidence>
<protein>
    <submittedName>
        <fullName evidence="6">Cupin domain-containing protein</fullName>
    </submittedName>
</protein>
<dbReference type="InterPro" id="IPR018060">
    <property type="entry name" value="HTH_AraC"/>
</dbReference>
<dbReference type="PRINTS" id="PR00032">
    <property type="entry name" value="HTHARAC"/>
</dbReference>
<dbReference type="Proteomes" id="UP001596542">
    <property type="component" value="Unassembled WGS sequence"/>
</dbReference>
<dbReference type="InterPro" id="IPR050204">
    <property type="entry name" value="AraC_XylS_family_regulators"/>
</dbReference>
<dbReference type="InterPro" id="IPR009057">
    <property type="entry name" value="Homeodomain-like_sf"/>
</dbReference>
<keyword evidence="3" id="KW-0010">Activator</keyword>
<dbReference type="EMBL" id="JBHTBU010000005">
    <property type="protein sequence ID" value="MFC7289990.1"/>
    <property type="molecule type" value="Genomic_DNA"/>
</dbReference>
<dbReference type="PANTHER" id="PTHR46796:SF7">
    <property type="entry name" value="ARAC FAMILY TRANSCRIPTIONAL REGULATOR"/>
    <property type="match status" value="1"/>
</dbReference>
<comment type="caution">
    <text evidence="6">The sequence shown here is derived from an EMBL/GenBank/DDBJ whole genome shotgun (WGS) entry which is preliminary data.</text>
</comment>
<organism evidence="6 7">
    <name type="scientific">Herminiimonas glaciei</name>
    <dbReference type="NCBI Taxonomy" id="523788"/>
    <lineage>
        <taxon>Bacteria</taxon>
        <taxon>Pseudomonadati</taxon>
        <taxon>Pseudomonadota</taxon>
        <taxon>Betaproteobacteria</taxon>
        <taxon>Burkholderiales</taxon>
        <taxon>Oxalobacteraceae</taxon>
        <taxon>Herminiimonas</taxon>
    </lineage>
</organism>
<evidence type="ECO:0000313" key="6">
    <source>
        <dbReference type="EMBL" id="MFC7289990.1"/>
    </source>
</evidence>
<keyword evidence="2" id="KW-0238">DNA-binding</keyword>
<dbReference type="PROSITE" id="PS00041">
    <property type="entry name" value="HTH_ARAC_FAMILY_1"/>
    <property type="match status" value="1"/>
</dbReference>
<gene>
    <name evidence="6" type="ORF">ACFQPC_18240</name>
</gene>
<proteinExistence type="predicted"/>
<name>A0ABW2IFZ4_9BURK</name>
<keyword evidence="4" id="KW-0804">Transcription</keyword>
<dbReference type="SUPFAM" id="SSF46689">
    <property type="entry name" value="Homeodomain-like"/>
    <property type="match status" value="2"/>
</dbReference>
<feature type="domain" description="HTH araC/xylS-type" evidence="5">
    <location>
        <begin position="248"/>
        <end position="349"/>
    </location>
</feature>
<dbReference type="InterPro" id="IPR020449">
    <property type="entry name" value="Tscrpt_reg_AraC-type_HTH"/>
</dbReference>
<reference evidence="7" key="1">
    <citation type="journal article" date="2019" name="Int. J. Syst. Evol. Microbiol.">
        <title>The Global Catalogue of Microorganisms (GCM) 10K type strain sequencing project: providing services to taxonomists for standard genome sequencing and annotation.</title>
        <authorList>
            <consortium name="The Broad Institute Genomics Platform"/>
            <consortium name="The Broad Institute Genome Sequencing Center for Infectious Disease"/>
            <person name="Wu L."/>
            <person name="Ma J."/>
        </authorList>
    </citation>
    <scope>NUCLEOTIDE SEQUENCE [LARGE SCALE GENOMIC DNA]</scope>
    <source>
        <strain evidence="7">KACC 12508</strain>
    </source>
</reference>
<accession>A0ABW2IFZ4</accession>
<dbReference type="Pfam" id="PF12852">
    <property type="entry name" value="Cupin_6"/>
    <property type="match status" value="1"/>
</dbReference>
<evidence type="ECO:0000259" key="5">
    <source>
        <dbReference type="PROSITE" id="PS01124"/>
    </source>
</evidence>
<evidence type="ECO:0000313" key="7">
    <source>
        <dbReference type="Proteomes" id="UP001596542"/>
    </source>
</evidence>
<dbReference type="SMART" id="SM00342">
    <property type="entry name" value="HTH_ARAC"/>
    <property type="match status" value="1"/>
</dbReference>
<evidence type="ECO:0000256" key="3">
    <source>
        <dbReference type="ARBA" id="ARBA00023159"/>
    </source>
</evidence>
<dbReference type="PROSITE" id="PS01124">
    <property type="entry name" value="HTH_ARAC_FAMILY_2"/>
    <property type="match status" value="1"/>
</dbReference>
<dbReference type="InterPro" id="IPR032783">
    <property type="entry name" value="AraC_lig"/>
</dbReference>
<dbReference type="InterPro" id="IPR018062">
    <property type="entry name" value="HTH_AraC-typ_CS"/>
</dbReference>
<dbReference type="SUPFAM" id="SSF51215">
    <property type="entry name" value="Regulatory protein AraC"/>
    <property type="match status" value="1"/>
</dbReference>
<dbReference type="Gene3D" id="1.10.10.60">
    <property type="entry name" value="Homeodomain-like"/>
    <property type="match status" value="2"/>
</dbReference>